<dbReference type="GO" id="GO:0006355">
    <property type="term" value="P:regulation of DNA-templated transcription"/>
    <property type="evidence" value="ECO:0007669"/>
    <property type="project" value="InterPro"/>
</dbReference>
<evidence type="ECO:0000313" key="3">
    <source>
        <dbReference type="EMBL" id="RWU13007.1"/>
    </source>
</evidence>
<proteinExistence type="predicted"/>
<dbReference type="CDD" id="cd00093">
    <property type="entry name" value="HTH_XRE"/>
    <property type="match status" value="1"/>
</dbReference>
<dbReference type="PANTHER" id="PTHR40455">
    <property type="entry name" value="ANTITOXIN HIGA"/>
    <property type="match status" value="1"/>
</dbReference>
<accession>A0A443Z7U8</accession>
<keyword evidence="4" id="KW-1185">Reference proteome</keyword>
<evidence type="ECO:0000313" key="4">
    <source>
        <dbReference type="Proteomes" id="UP000288789"/>
    </source>
</evidence>
<dbReference type="OrthoDB" id="5771335at2"/>
<keyword evidence="1" id="KW-0175">Coiled coil</keyword>
<dbReference type="Proteomes" id="UP000288789">
    <property type="component" value="Unassembled WGS sequence"/>
</dbReference>
<organism evidence="3 4">
    <name type="scientific">Pseudidiomarina gelatinasegens</name>
    <dbReference type="NCBI Taxonomy" id="2487740"/>
    <lineage>
        <taxon>Bacteria</taxon>
        <taxon>Pseudomonadati</taxon>
        <taxon>Pseudomonadota</taxon>
        <taxon>Gammaproteobacteria</taxon>
        <taxon>Alteromonadales</taxon>
        <taxon>Idiomarinaceae</taxon>
        <taxon>Pseudidiomarina</taxon>
    </lineage>
</organism>
<dbReference type="InterPro" id="IPR039060">
    <property type="entry name" value="Antitox_HigA"/>
</dbReference>
<feature type="domain" description="HTH cro/C1-type" evidence="2">
    <location>
        <begin position="83"/>
        <end position="136"/>
    </location>
</feature>
<gene>
    <name evidence="3" type="ORF">EGC76_01975</name>
</gene>
<dbReference type="GO" id="GO:0001046">
    <property type="term" value="F:core promoter sequence-specific DNA binding"/>
    <property type="evidence" value="ECO:0007669"/>
    <property type="project" value="TreeGrafter"/>
</dbReference>
<dbReference type="InterPro" id="IPR001387">
    <property type="entry name" value="Cro/C1-type_HTH"/>
</dbReference>
<dbReference type="EMBL" id="RSFE01000001">
    <property type="protein sequence ID" value="RWU13007.1"/>
    <property type="molecule type" value="Genomic_DNA"/>
</dbReference>
<name>A0A443Z7U8_9GAMM</name>
<evidence type="ECO:0000256" key="1">
    <source>
        <dbReference type="SAM" id="Coils"/>
    </source>
</evidence>
<comment type="caution">
    <text evidence="3">The sequence shown here is derived from an EMBL/GenBank/DDBJ whole genome shotgun (WGS) entry which is preliminary data.</text>
</comment>
<dbReference type="AlphaFoldDB" id="A0A443Z7U8"/>
<sequence>MHTQQQELLNALNSAFPLAREIQTVKQHEQALAQLEVLLEDYDTNCIIIEALAAAIERYESQANEFQPFNRRQKSLDSAVEMFRLLMEQHGLNTTDFEAEIGKKSLVSQILNGHKQLTRRHIENLANRFGVSPGVFF</sequence>
<feature type="coiled-coil region" evidence="1">
    <location>
        <begin position="18"/>
        <end position="45"/>
    </location>
</feature>
<dbReference type="SMART" id="SM00530">
    <property type="entry name" value="HTH_XRE"/>
    <property type="match status" value="1"/>
</dbReference>
<dbReference type="PANTHER" id="PTHR40455:SF1">
    <property type="entry name" value="ANTITOXIN HIGA"/>
    <property type="match status" value="1"/>
</dbReference>
<dbReference type="PROSITE" id="PS50943">
    <property type="entry name" value="HTH_CROC1"/>
    <property type="match status" value="1"/>
</dbReference>
<evidence type="ECO:0000259" key="2">
    <source>
        <dbReference type="PROSITE" id="PS50943"/>
    </source>
</evidence>
<dbReference type="Pfam" id="PF01381">
    <property type="entry name" value="HTH_3"/>
    <property type="match status" value="1"/>
</dbReference>
<reference evidence="3 4" key="1">
    <citation type="submission" date="2018-12" db="EMBL/GenBank/DDBJ databases">
        <authorList>
            <person name="Li A."/>
            <person name="Zhang M."/>
            <person name="Zhu H."/>
        </authorList>
    </citation>
    <scope>NUCLEOTIDE SEQUENCE [LARGE SCALE GENOMIC DNA]</scope>
    <source>
        <strain evidence="3 4">R04H25</strain>
    </source>
</reference>
<protein>
    <submittedName>
        <fullName evidence="3">Helix-turn-helix domain-containing protein</fullName>
    </submittedName>
</protein>
<dbReference type="RefSeq" id="WP_128351334.1">
    <property type="nucleotide sequence ID" value="NZ_CAXBCQ010000001.1"/>
</dbReference>